<dbReference type="Pfam" id="PF00480">
    <property type="entry name" value="ROK"/>
    <property type="match status" value="1"/>
</dbReference>
<reference evidence="3" key="2">
    <citation type="journal article" date="2016" name="Int. J. Syst. Evol. Microbiol.">
        <title>Complete genome sequence and cell structure of Limnochorda pilosa, a Gram-negative spore-former within the phylum Firmicutes.</title>
        <authorList>
            <person name="Watanabe M."/>
            <person name="Kojima H."/>
            <person name="Fukui M."/>
        </authorList>
    </citation>
    <scope>NUCLEOTIDE SEQUENCE [LARGE SCALE GENOMIC DNA]</scope>
    <source>
        <strain evidence="3">HC45</strain>
    </source>
</reference>
<dbReference type="PANTHER" id="PTHR18964:SF149">
    <property type="entry name" value="BIFUNCTIONAL UDP-N-ACETYLGLUCOSAMINE 2-EPIMERASE_N-ACETYLMANNOSAMINE KINASE"/>
    <property type="match status" value="1"/>
</dbReference>
<evidence type="ECO:0000313" key="2">
    <source>
        <dbReference type="EMBL" id="BAS28706.1"/>
    </source>
</evidence>
<dbReference type="AlphaFoldDB" id="A0A0K2SNN3"/>
<dbReference type="InterPro" id="IPR000600">
    <property type="entry name" value="ROK"/>
</dbReference>
<dbReference type="KEGG" id="lpil:LIP_2877"/>
<dbReference type="EMBL" id="AP014924">
    <property type="protein sequence ID" value="BAS28706.1"/>
    <property type="molecule type" value="Genomic_DNA"/>
</dbReference>
<protein>
    <submittedName>
        <fullName evidence="2">Glucokinase</fullName>
    </submittedName>
</protein>
<gene>
    <name evidence="2" type="ORF">LIP_2877</name>
</gene>
<accession>A0A0K2SNN3</accession>
<dbReference type="InterPro" id="IPR049874">
    <property type="entry name" value="ROK_cs"/>
</dbReference>
<dbReference type="SUPFAM" id="SSF53067">
    <property type="entry name" value="Actin-like ATPase domain"/>
    <property type="match status" value="1"/>
</dbReference>
<evidence type="ECO:0000256" key="1">
    <source>
        <dbReference type="ARBA" id="ARBA00006479"/>
    </source>
</evidence>
<dbReference type="InterPro" id="IPR043129">
    <property type="entry name" value="ATPase_NBD"/>
</dbReference>
<keyword evidence="2" id="KW-0808">Transferase</keyword>
<evidence type="ECO:0000313" key="3">
    <source>
        <dbReference type="Proteomes" id="UP000065807"/>
    </source>
</evidence>
<name>A0A0K2SNN3_LIMPI</name>
<dbReference type="PROSITE" id="PS01125">
    <property type="entry name" value="ROK"/>
    <property type="match status" value="1"/>
</dbReference>
<keyword evidence="2" id="KW-0418">Kinase</keyword>
<dbReference type="Proteomes" id="UP000065807">
    <property type="component" value="Chromosome"/>
</dbReference>
<dbReference type="Gene3D" id="3.30.420.40">
    <property type="match status" value="2"/>
</dbReference>
<comment type="similarity">
    <text evidence="1">Belongs to the ROK (NagC/XylR) family.</text>
</comment>
<reference evidence="3" key="1">
    <citation type="submission" date="2015-07" db="EMBL/GenBank/DDBJ databases">
        <title>Complete genome sequence and phylogenetic analysis of Limnochorda pilosa.</title>
        <authorList>
            <person name="Watanabe M."/>
            <person name="Kojima H."/>
            <person name="Fukui M."/>
        </authorList>
    </citation>
    <scope>NUCLEOTIDE SEQUENCE [LARGE SCALE GENOMIC DNA]</scope>
    <source>
        <strain evidence="3">HC45</strain>
    </source>
</reference>
<dbReference type="STRING" id="1555112.LIP_2877"/>
<proteinExistence type="inferred from homology"/>
<dbReference type="GO" id="GO:0016301">
    <property type="term" value="F:kinase activity"/>
    <property type="evidence" value="ECO:0007669"/>
    <property type="project" value="UniProtKB-KW"/>
</dbReference>
<keyword evidence="3" id="KW-1185">Reference proteome</keyword>
<dbReference type="PANTHER" id="PTHR18964">
    <property type="entry name" value="ROK (REPRESSOR, ORF, KINASE) FAMILY"/>
    <property type="match status" value="1"/>
</dbReference>
<organism evidence="2 3">
    <name type="scientific">Limnochorda pilosa</name>
    <dbReference type="NCBI Taxonomy" id="1555112"/>
    <lineage>
        <taxon>Bacteria</taxon>
        <taxon>Bacillati</taxon>
        <taxon>Bacillota</taxon>
        <taxon>Limnochordia</taxon>
        <taxon>Limnochordales</taxon>
        <taxon>Limnochordaceae</taxon>
        <taxon>Limnochorda</taxon>
    </lineage>
</organism>
<sequence length="324" mass="33154">MPALALGIDLGGTKIAAGVVDAAGRILGRGHRPTRPREGWEAVVGRMIEAGEEALAEASAGVDDLLGVGVGSPGPVNPQTGVVVEAANLYFKDVPVVRALYRHYRRPTYLEHDARAAALGEYRYGAGRGAANLVFVTVSTGIGAGIVLDGRLVQGSHFSAGELGHTVVVPEGPLCTCGQRGCLEAVASGTGIANLAREAMERGEAPVLRELAGGDPEGVDARLVAEAVRRGDPGCREVLDQATFHLGMALAGVVNLIDCDRIVIGGGVAKMGELLFEPVRRTVTACVVATARNVQIIPAALGPDAGILGAAALAFTPPQLTPGS</sequence>